<dbReference type="PANTHER" id="PTHR21152">
    <property type="entry name" value="AMINOTRANSFERASE CLASS V"/>
    <property type="match status" value="1"/>
</dbReference>
<dbReference type="InterPro" id="IPR006272">
    <property type="entry name" value="Pser_aminoTfrase_mycobac"/>
</dbReference>
<dbReference type="GO" id="GO:0005737">
    <property type="term" value="C:cytoplasm"/>
    <property type="evidence" value="ECO:0007669"/>
    <property type="project" value="UniProtKB-SubCell"/>
</dbReference>
<dbReference type="InterPro" id="IPR015421">
    <property type="entry name" value="PyrdxlP-dep_Trfase_major"/>
</dbReference>
<comment type="subcellular location">
    <subcellularLocation>
        <location evidence="13">Cytoplasm</location>
    </subcellularLocation>
</comment>
<comment type="subunit">
    <text evidence="13">Homodimer.</text>
</comment>
<keyword evidence="6 13" id="KW-0028">Amino-acid biosynthesis</keyword>
<gene>
    <name evidence="13 15" type="primary">serC</name>
    <name evidence="15" type="ORF">AFL01nite_10050</name>
</gene>
<keyword evidence="10 13" id="KW-0718">Serine biosynthesis</keyword>
<dbReference type="GO" id="GO:0006564">
    <property type="term" value="P:L-serine biosynthetic process"/>
    <property type="evidence" value="ECO:0007669"/>
    <property type="project" value="UniProtKB-UniRule"/>
</dbReference>
<organism evidence="15 16">
    <name type="scientific">Aeromicrobium flavum</name>
    <dbReference type="NCBI Taxonomy" id="416568"/>
    <lineage>
        <taxon>Bacteria</taxon>
        <taxon>Bacillati</taxon>
        <taxon>Actinomycetota</taxon>
        <taxon>Actinomycetes</taxon>
        <taxon>Propionibacteriales</taxon>
        <taxon>Nocardioidaceae</taxon>
        <taxon>Aeromicrobium</taxon>
    </lineage>
</organism>
<dbReference type="AlphaFoldDB" id="A0A512HT96"/>
<comment type="caution">
    <text evidence="15">The sequence shown here is derived from an EMBL/GenBank/DDBJ whole genome shotgun (WGS) entry which is preliminary data.</text>
</comment>
<comment type="similarity">
    <text evidence="3 13">Belongs to the class-V pyridoxal-phosphate-dependent aminotransferase family. SerC subfamily.</text>
</comment>
<comment type="pathway">
    <text evidence="2 13">Amino-acid biosynthesis; L-serine biosynthesis; L-serine from 3-phospho-D-glycerate: step 2/3.</text>
</comment>
<keyword evidence="8 13" id="KW-0663">Pyridoxal phosphate</keyword>
<evidence type="ECO:0000256" key="7">
    <source>
        <dbReference type="ARBA" id="ARBA00022679"/>
    </source>
</evidence>
<evidence type="ECO:0000256" key="4">
    <source>
        <dbReference type="ARBA" id="ARBA00022490"/>
    </source>
</evidence>
<dbReference type="InterPro" id="IPR000192">
    <property type="entry name" value="Aminotrans_V_dom"/>
</dbReference>
<evidence type="ECO:0000313" key="15">
    <source>
        <dbReference type="EMBL" id="GEO88678.1"/>
    </source>
</evidence>
<proteinExistence type="inferred from homology"/>
<dbReference type="InterPro" id="IPR015424">
    <property type="entry name" value="PyrdxlP-dep_Trfase"/>
</dbReference>
<sequence>MRIPDELLPGDGRFGSGPSKVRPEALAALAATGDTLLGTSHRAAPVKAVVGSIRAGLADLFSLPDGHQVVLGLGGSHAFFDAAMFGLVDRRSQHLVHGEFTTKFARAVAAAPFLDDPEILESDPSTHPDPHATAGVDTYAWAHNETSTGVMVPVRRPTGIDDGALVLVDATSGAGGLPVDVAETDVYYFAPQKGFASDGGLWIALMSPAAIERARRIKASGRHIPGFLDLPTAIDNSLKDQTYNTPAVATLFLMDQQVRWLNDNGGLDWAVARTTDSSSRLYAWAEASAFATPFVPDPADRSLVVGTIDLEGVAAADVVAALRENGIVDVAGYRGLGRNQLRIAMFPAIEPDDITALTRCIDHVVERLAAE</sequence>
<feature type="domain" description="Aminotransferase class V" evidence="14">
    <location>
        <begin position="139"/>
        <end position="332"/>
    </location>
</feature>
<comment type="function">
    <text evidence="1 13">Catalyzes the reversible conversion of 3-phosphohydroxypyruvate to phosphoserine and of 3-hydroxy-2-oxo-4-phosphonooxybutanoate to phosphohydroxythreonine.</text>
</comment>
<feature type="binding site" evidence="13">
    <location>
        <begin position="244"/>
        <end position="245"/>
    </location>
    <ligand>
        <name>pyridoxal 5'-phosphate</name>
        <dbReference type="ChEBI" id="CHEBI:597326"/>
    </ligand>
</feature>
<dbReference type="PIRSF" id="PIRSF000525">
    <property type="entry name" value="SerC"/>
    <property type="match status" value="1"/>
</dbReference>
<keyword evidence="4 13" id="KW-0963">Cytoplasm</keyword>
<evidence type="ECO:0000259" key="14">
    <source>
        <dbReference type="Pfam" id="PF00266"/>
    </source>
</evidence>
<comment type="catalytic activity">
    <reaction evidence="11 13">
        <text>4-(phosphooxy)-L-threonine + 2-oxoglutarate = (R)-3-hydroxy-2-oxo-4-phosphooxybutanoate + L-glutamate</text>
        <dbReference type="Rhea" id="RHEA:16573"/>
        <dbReference type="ChEBI" id="CHEBI:16810"/>
        <dbReference type="ChEBI" id="CHEBI:29985"/>
        <dbReference type="ChEBI" id="CHEBI:58452"/>
        <dbReference type="ChEBI" id="CHEBI:58538"/>
        <dbReference type="EC" id="2.6.1.52"/>
    </reaction>
</comment>
<comment type="pathway">
    <text evidence="13">Cofactor biosynthesis; pyridoxine 5'-phosphate biosynthesis; pyridoxine 5'-phosphate from D-erythrose 4-phosphate: step 3/5.</text>
</comment>
<dbReference type="Proteomes" id="UP000321769">
    <property type="component" value="Unassembled WGS sequence"/>
</dbReference>
<comment type="cofactor">
    <cofactor evidence="13">
        <name>pyridoxal 5'-phosphate</name>
        <dbReference type="ChEBI" id="CHEBI:597326"/>
    </cofactor>
    <text evidence="13">Binds 1 pyridoxal phosphate per subunit.</text>
</comment>
<feature type="binding site" evidence="13">
    <location>
        <position position="192"/>
    </location>
    <ligand>
        <name>pyridoxal 5'-phosphate</name>
        <dbReference type="ChEBI" id="CHEBI:597326"/>
    </ligand>
</feature>
<dbReference type="EC" id="2.6.1.52" evidence="13"/>
<dbReference type="GO" id="GO:0004760">
    <property type="term" value="F:L-serine-pyruvate transaminase activity"/>
    <property type="evidence" value="ECO:0007669"/>
    <property type="project" value="TreeGrafter"/>
</dbReference>
<dbReference type="EMBL" id="BJZQ01000003">
    <property type="protein sequence ID" value="GEO88678.1"/>
    <property type="molecule type" value="Genomic_DNA"/>
</dbReference>
<dbReference type="Pfam" id="PF00266">
    <property type="entry name" value="Aminotran_5"/>
    <property type="match status" value="1"/>
</dbReference>
<dbReference type="SUPFAM" id="SSF53383">
    <property type="entry name" value="PLP-dependent transferases"/>
    <property type="match status" value="1"/>
</dbReference>
<feature type="binding site" evidence="13">
    <location>
        <position position="42"/>
    </location>
    <ligand>
        <name>L-glutamate</name>
        <dbReference type="ChEBI" id="CHEBI:29985"/>
    </ligand>
</feature>
<dbReference type="Gene3D" id="3.90.1150.10">
    <property type="entry name" value="Aspartate Aminotransferase, domain 1"/>
    <property type="match status" value="1"/>
</dbReference>
<reference evidence="15 16" key="1">
    <citation type="submission" date="2019-07" db="EMBL/GenBank/DDBJ databases">
        <title>Whole genome shotgun sequence of Aeromicrobium flavum NBRC 107625.</title>
        <authorList>
            <person name="Hosoyama A."/>
            <person name="Uohara A."/>
            <person name="Ohji S."/>
            <person name="Ichikawa N."/>
        </authorList>
    </citation>
    <scope>NUCLEOTIDE SEQUENCE [LARGE SCALE GENOMIC DNA]</scope>
    <source>
        <strain evidence="15 16">NBRC 107625</strain>
    </source>
</reference>
<dbReference type="GO" id="GO:0008453">
    <property type="term" value="F:alanine-glyoxylate transaminase activity"/>
    <property type="evidence" value="ECO:0007669"/>
    <property type="project" value="TreeGrafter"/>
</dbReference>
<comment type="caution">
    <text evidence="13">Lacks conserved residue(s) required for the propagation of feature annotation.</text>
</comment>
<evidence type="ECO:0000256" key="3">
    <source>
        <dbReference type="ARBA" id="ARBA00006904"/>
    </source>
</evidence>
<dbReference type="GO" id="GO:0004648">
    <property type="term" value="F:O-phospho-L-serine:2-oxoglutarate aminotransferase activity"/>
    <property type="evidence" value="ECO:0007669"/>
    <property type="project" value="UniProtKB-UniRule"/>
</dbReference>
<dbReference type="UniPathway" id="UPA00244">
    <property type="reaction ID" value="UER00311"/>
</dbReference>
<keyword evidence="16" id="KW-1185">Reference proteome</keyword>
<evidence type="ECO:0000256" key="12">
    <source>
        <dbReference type="ARBA" id="ARBA00049007"/>
    </source>
</evidence>
<dbReference type="RefSeq" id="WP_146826071.1">
    <property type="nucleotide sequence ID" value="NZ_BAAAYQ010000005.1"/>
</dbReference>
<dbReference type="GO" id="GO:0019265">
    <property type="term" value="P:glycine biosynthetic process, by transamination of glyoxylate"/>
    <property type="evidence" value="ECO:0007669"/>
    <property type="project" value="TreeGrafter"/>
</dbReference>
<dbReference type="GO" id="GO:0030170">
    <property type="term" value="F:pyridoxal phosphate binding"/>
    <property type="evidence" value="ECO:0007669"/>
    <property type="project" value="UniProtKB-UniRule"/>
</dbReference>
<accession>A0A512HT96</accession>
<evidence type="ECO:0000256" key="9">
    <source>
        <dbReference type="ARBA" id="ARBA00023096"/>
    </source>
</evidence>
<evidence type="ECO:0000256" key="13">
    <source>
        <dbReference type="HAMAP-Rule" id="MF_00160"/>
    </source>
</evidence>
<dbReference type="GO" id="GO:0008615">
    <property type="term" value="P:pyridoxine biosynthetic process"/>
    <property type="evidence" value="ECO:0007669"/>
    <property type="project" value="UniProtKB-UniRule"/>
</dbReference>
<evidence type="ECO:0000313" key="16">
    <source>
        <dbReference type="Proteomes" id="UP000321769"/>
    </source>
</evidence>
<keyword evidence="9 13" id="KW-0664">Pyridoxine biosynthesis</keyword>
<evidence type="ECO:0000256" key="5">
    <source>
        <dbReference type="ARBA" id="ARBA00022576"/>
    </source>
</evidence>
<dbReference type="UniPathway" id="UPA00135">
    <property type="reaction ID" value="UER00197"/>
</dbReference>
<evidence type="ECO:0000256" key="2">
    <source>
        <dbReference type="ARBA" id="ARBA00005099"/>
    </source>
</evidence>
<dbReference type="Gene3D" id="3.40.640.10">
    <property type="entry name" value="Type I PLP-dependent aspartate aminotransferase-like (Major domain)"/>
    <property type="match status" value="1"/>
</dbReference>
<name>A0A512HT96_9ACTN</name>
<evidence type="ECO:0000256" key="8">
    <source>
        <dbReference type="ARBA" id="ARBA00022898"/>
    </source>
</evidence>
<keyword evidence="7 13" id="KW-0808">Transferase</keyword>
<dbReference type="NCBIfam" id="TIGR01366">
    <property type="entry name" value="serC_3"/>
    <property type="match status" value="1"/>
</dbReference>
<evidence type="ECO:0000256" key="6">
    <source>
        <dbReference type="ARBA" id="ARBA00022605"/>
    </source>
</evidence>
<dbReference type="PANTHER" id="PTHR21152:SF40">
    <property type="entry name" value="ALANINE--GLYOXYLATE AMINOTRANSFERASE"/>
    <property type="match status" value="1"/>
</dbReference>
<comment type="catalytic activity">
    <reaction evidence="12 13">
        <text>O-phospho-L-serine + 2-oxoglutarate = 3-phosphooxypyruvate + L-glutamate</text>
        <dbReference type="Rhea" id="RHEA:14329"/>
        <dbReference type="ChEBI" id="CHEBI:16810"/>
        <dbReference type="ChEBI" id="CHEBI:18110"/>
        <dbReference type="ChEBI" id="CHEBI:29985"/>
        <dbReference type="ChEBI" id="CHEBI:57524"/>
        <dbReference type="EC" id="2.6.1.52"/>
    </reaction>
</comment>
<feature type="binding site" evidence="13">
    <location>
        <position position="146"/>
    </location>
    <ligand>
        <name>pyridoxal 5'-phosphate</name>
        <dbReference type="ChEBI" id="CHEBI:597326"/>
    </ligand>
</feature>
<feature type="binding site" evidence="13">
    <location>
        <position position="100"/>
    </location>
    <ligand>
        <name>pyridoxal 5'-phosphate</name>
        <dbReference type="ChEBI" id="CHEBI:597326"/>
    </ligand>
</feature>
<protein>
    <recommendedName>
        <fullName evidence="13">Phosphoserine aminotransferase</fullName>
        <ecNumber evidence="13">2.6.1.52</ecNumber>
    </recommendedName>
    <alternativeName>
        <fullName evidence="13">Phosphohydroxythreonine aminotransferase</fullName>
        <shortName evidence="13">PSAT</shortName>
    </alternativeName>
</protein>
<dbReference type="HAMAP" id="MF_00160">
    <property type="entry name" value="SerC_aminotrans_5"/>
    <property type="match status" value="1"/>
</dbReference>
<evidence type="ECO:0000256" key="10">
    <source>
        <dbReference type="ARBA" id="ARBA00023299"/>
    </source>
</evidence>
<dbReference type="InterPro" id="IPR015422">
    <property type="entry name" value="PyrdxlP-dep_Trfase_small"/>
</dbReference>
<keyword evidence="5 13" id="KW-0032">Aminotransferase</keyword>
<feature type="binding site" evidence="13">
    <location>
        <position position="169"/>
    </location>
    <ligand>
        <name>pyridoxal 5'-phosphate</name>
        <dbReference type="ChEBI" id="CHEBI:597326"/>
    </ligand>
</feature>
<evidence type="ECO:0000256" key="11">
    <source>
        <dbReference type="ARBA" id="ARBA00047630"/>
    </source>
</evidence>
<dbReference type="InterPro" id="IPR022278">
    <property type="entry name" value="Pser_aminoTfrase"/>
</dbReference>
<dbReference type="OrthoDB" id="975012at2"/>
<evidence type="ECO:0000256" key="1">
    <source>
        <dbReference type="ARBA" id="ARBA00003483"/>
    </source>
</evidence>
<feature type="modified residue" description="N6-(pyridoxal phosphate)lysine" evidence="13">
    <location>
        <position position="193"/>
    </location>
</feature>